<dbReference type="PROSITE" id="PS50005">
    <property type="entry name" value="TPR"/>
    <property type="match status" value="1"/>
</dbReference>
<dbReference type="InterPro" id="IPR011990">
    <property type="entry name" value="TPR-like_helical_dom_sf"/>
</dbReference>
<dbReference type="SUPFAM" id="SSF48452">
    <property type="entry name" value="TPR-like"/>
    <property type="match status" value="1"/>
</dbReference>
<gene>
    <name evidence="2" type="ORF">NCTC9419_02690</name>
</gene>
<dbReference type="InterPro" id="IPR019734">
    <property type="entry name" value="TPR_rpt"/>
</dbReference>
<protein>
    <submittedName>
        <fullName evidence="2">Cellulose synthase subunit BcsC</fullName>
    </submittedName>
</protein>
<dbReference type="Gene3D" id="1.25.40.10">
    <property type="entry name" value="Tetratricopeptide repeat domain"/>
    <property type="match status" value="1"/>
</dbReference>
<dbReference type="EMBL" id="LR134155">
    <property type="protein sequence ID" value="VEA71162.1"/>
    <property type="molecule type" value="Genomic_DNA"/>
</dbReference>
<sequence>MKKALAAAPDDPEVLGALGLAYARAGNRAQAIALFRQAQQADKSAMTAANAESD</sequence>
<dbReference type="Proteomes" id="UP000271603">
    <property type="component" value="Chromosome"/>
</dbReference>
<keyword evidence="1" id="KW-0802">TPR repeat</keyword>
<organism evidence="2 3">
    <name type="scientific">Serratia rubidaea</name>
    <name type="common">Serratia marinorubra</name>
    <dbReference type="NCBI Taxonomy" id="61652"/>
    <lineage>
        <taxon>Bacteria</taxon>
        <taxon>Pseudomonadati</taxon>
        <taxon>Pseudomonadota</taxon>
        <taxon>Gammaproteobacteria</taxon>
        <taxon>Enterobacterales</taxon>
        <taxon>Yersiniaceae</taxon>
        <taxon>Serratia</taxon>
    </lineage>
</organism>
<dbReference type="AlphaFoldDB" id="A0A447QMX1"/>
<evidence type="ECO:0000256" key="1">
    <source>
        <dbReference type="PROSITE-ProRule" id="PRU00339"/>
    </source>
</evidence>
<proteinExistence type="predicted"/>
<feature type="repeat" description="TPR" evidence="1">
    <location>
        <begin position="12"/>
        <end position="45"/>
    </location>
</feature>
<name>A0A447QMX1_SERRU</name>
<reference evidence="2 3" key="1">
    <citation type="submission" date="2018-12" db="EMBL/GenBank/DDBJ databases">
        <authorList>
            <consortium name="Pathogen Informatics"/>
        </authorList>
    </citation>
    <scope>NUCLEOTIDE SEQUENCE [LARGE SCALE GENOMIC DNA]</scope>
    <source>
        <strain evidence="2 3">NCTC9419</strain>
    </source>
</reference>
<accession>A0A447QMX1</accession>
<evidence type="ECO:0000313" key="2">
    <source>
        <dbReference type="EMBL" id="VEA71162.1"/>
    </source>
</evidence>
<evidence type="ECO:0000313" key="3">
    <source>
        <dbReference type="Proteomes" id="UP000271603"/>
    </source>
</evidence>